<protein>
    <submittedName>
        <fullName evidence="3">Junctional adhesion molecule 2b</fullName>
    </submittedName>
</protein>
<name>A0A3B1IKQ1_ASTMX</name>
<organism evidence="3 4">
    <name type="scientific">Astyanax mexicanus</name>
    <name type="common">Blind cave fish</name>
    <name type="synonym">Astyanax fasciatus mexicanus</name>
    <dbReference type="NCBI Taxonomy" id="7994"/>
    <lineage>
        <taxon>Eukaryota</taxon>
        <taxon>Metazoa</taxon>
        <taxon>Chordata</taxon>
        <taxon>Craniata</taxon>
        <taxon>Vertebrata</taxon>
        <taxon>Euteleostomi</taxon>
        <taxon>Actinopterygii</taxon>
        <taxon>Neopterygii</taxon>
        <taxon>Teleostei</taxon>
        <taxon>Ostariophysi</taxon>
        <taxon>Characiformes</taxon>
        <taxon>Characoidei</taxon>
        <taxon>Acestrorhamphidae</taxon>
        <taxon>Acestrorhamphinae</taxon>
        <taxon>Astyanax</taxon>
    </lineage>
</organism>
<dbReference type="InterPro" id="IPR003598">
    <property type="entry name" value="Ig_sub2"/>
</dbReference>
<proteinExistence type="predicted"/>
<evidence type="ECO:0000256" key="1">
    <source>
        <dbReference type="SAM" id="Phobius"/>
    </source>
</evidence>
<dbReference type="Gene3D" id="2.60.40.10">
    <property type="entry name" value="Immunoglobulins"/>
    <property type="match status" value="1"/>
</dbReference>
<dbReference type="GO" id="GO:0009986">
    <property type="term" value="C:cell surface"/>
    <property type="evidence" value="ECO:0007669"/>
    <property type="project" value="TreeGrafter"/>
</dbReference>
<accession>A0A3B1IKQ1</accession>
<dbReference type="Ensembl" id="ENSAMXT00000048618.1">
    <property type="protein sequence ID" value="ENSAMXP00000030467.1"/>
    <property type="gene ID" value="ENSAMXG00000038845.1"/>
</dbReference>
<dbReference type="SMART" id="SM00409">
    <property type="entry name" value="IG"/>
    <property type="match status" value="1"/>
</dbReference>
<dbReference type="Proteomes" id="UP000018467">
    <property type="component" value="Unassembled WGS sequence"/>
</dbReference>
<dbReference type="GO" id="GO:0070160">
    <property type="term" value="C:tight junction"/>
    <property type="evidence" value="ECO:0007669"/>
    <property type="project" value="TreeGrafter"/>
</dbReference>
<evidence type="ECO:0000313" key="3">
    <source>
        <dbReference type="Ensembl" id="ENSAMXP00000030467.1"/>
    </source>
</evidence>
<feature type="domain" description="Ig-like" evidence="2">
    <location>
        <begin position="53"/>
        <end position="144"/>
    </location>
</feature>
<dbReference type="SUPFAM" id="SSF48726">
    <property type="entry name" value="Immunoglobulin"/>
    <property type="match status" value="1"/>
</dbReference>
<dbReference type="PANTHER" id="PTHR44663:SF1">
    <property type="entry name" value="JUNCTIONAL ADHESION MOLECULE 2 PRECURSOR"/>
    <property type="match status" value="1"/>
</dbReference>
<dbReference type="GO" id="GO:0005886">
    <property type="term" value="C:plasma membrane"/>
    <property type="evidence" value="ECO:0007669"/>
    <property type="project" value="TreeGrafter"/>
</dbReference>
<keyword evidence="1" id="KW-0812">Transmembrane</keyword>
<evidence type="ECO:0000259" key="2">
    <source>
        <dbReference type="PROSITE" id="PS50835"/>
    </source>
</evidence>
<dbReference type="InterPro" id="IPR007110">
    <property type="entry name" value="Ig-like_dom"/>
</dbReference>
<dbReference type="GO" id="GO:0098636">
    <property type="term" value="C:protein complex involved in cell adhesion"/>
    <property type="evidence" value="ECO:0007669"/>
    <property type="project" value="TreeGrafter"/>
</dbReference>
<dbReference type="AlphaFoldDB" id="A0A3B1IKQ1"/>
<sequence length="210" mass="23315">MNKNIKVFKSHEVNAVLSCEFRTEKETNPRIEWKKKGKDVSYVYFDGEFTVPPHAPDCQVPETVMSGSAVELHCKDKLSVPPATYSWYKDNKPLSTAHLPDINYSLDPKTGTLKFKSVSKSDAGQYRCEASNAIGAPKSFFFFSSVELNLTLIIAAGVGAGLFLLSCCLAICLCCRRGYPHHILVIVDKINILLICGLPMSWLNLFFSGI</sequence>
<keyword evidence="4" id="KW-1185">Reference proteome</keyword>
<keyword evidence="1" id="KW-0472">Membrane</keyword>
<dbReference type="Pfam" id="PF13927">
    <property type="entry name" value="Ig_3"/>
    <property type="match status" value="1"/>
</dbReference>
<feature type="transmembrane region" description="Helical" evidence="1">
    <location>
        <begin position="150"/>
        <end position="174"/>
    </location>
</feature>
<reference evidence="3" key="3">
    <citation type="submission" date="2025-08" db="UniProtKB">
        <authorList>
            <consortium name="Ensembl"/>
        </authorList>
    </citation>
    <scope>IDENTIFICATION</scope>
</reference>
<dbReference type="SMART" id="SM00408">
    <property type="entry name" value="IGc2"/>
    <property type="match status" value="1"/>
</dbReference>
<dbReference type="PANTHER" id="PTHR44663">
    <property type="entry name" value="JUNCTIONAL ADHESION MOLECULE B"/>
    <property type="match status" value="1"/>
</dbReference>
<dbReference type="GeneTree" id="ENSGT00940000165208"/>
<feature type="transmembrane region" description="Helical" evidence="1">
    <location>
        <begin position="186"/>
        <end position="207"/>
    </location>
</feature>
<dbReference type="GO" id="GO:0007159">
    <property type="term" value="P:leukocyte cell-cell adhesion"/>
    <property type="evidence" value="ECO:0007669"/>
    <property type="project" value="TreeGrafter"/>
</dbReference>
<reference evidence="3" key="4">
    <citation type="submission" date="2025-09" db="UniProtKB">
        <authorList>
            <consortium name="Ensembl"/>
        </authorList>
    </citation>
    <scope>IDENTIFICATION</scope>
</reference>
<evidence type="ECO:0000313" key="4">
    <source>
        <dbReference type="Proteomes" id="UP000018467"/>
    </source>
</evidence>
<dbReference type="InterPro" id="IPR003599">
    <property type="entry name" value="Ig_sub"/>
</dbReference>
<dbReference type="PROSITE" id="PS50835">
    <property type="entry name" value="IG_LIKE"/>
    <property type="match status" value="1"/>
</dbReference>
<keyword evidence="1" id="KW-1133">Transmembrane helix</keyword>
<dbReference type="Bgee" id="ENSAMXG00000038845">
    <property type="expression patterns" value="Expressed in embryo and 6 other cell types or tissues"/>
</dbReference>
<reference evidence="4" key="2">
    <citation type="journal article" date="2014" name="Nat. Commun.">
        <title>The cavefish genome reveals candidate genes for eye loss.</title>
        <authorList>
            <person name="McGaugh S.E."/>
            <person name="Gross J.B."/>
            <person name="Aken B."/>
            <person name="Blin M."/>
            <person name="Borowsky R."/>
            <person name="Chalopin D."/>
            <person name="Hinaux H."/>
            <person name="Jeffery W.R."/>
            <person name="Keene A."/>
            <person name="Ma L."/>
            <person name="Minx P."/>
            <person name="Murphy D."/>
            <person name="O'Quin K.E."/>
            <person name="Retaux S."/>
            <person name="Rohner N."/>
            <person name="Searle S.M."/>
            <person name="Stahl B.A."/>
            <person name="Tabin C."/>
            <person name="Volff J.N."/>
            <person name="Yoshizawa M."/>
            <person name="Warren W.C."/>
        </authorList>
    </citation>
    <scope>NUCLEOTIDE SEQUENCE [LARGE SCALE GENOMIC DNA]</scope>
    <source>
        <strain evidence="4">female</strain>
    </source>
</reference>
<dbReference type="InterPro" id="IPR042625">
    <property type="entry name" value="JAM2"/>
</dbReference>
<dbReference type="InterPro" id="IPR036179">
    <property type="entry name" value="Ig-like_dom_sf"/>
</dbReference>
<reference evidence="4" key="1">
    <citation type="submission" date="2013-03" db="EMBL/GenBank/DDBJ databases">
        <authorList>
            <person name="Jeffery W."/>
            <person name="Warren W."/>
            <person name="Wilson R.K."/>
        </authorList>
    </citation>
    <scope>NUCLEOTIDE SEQUENCE</scope>
    <source>
        <strain evidence="4">female</strain>
    </source>
</reference>
<dbReference type="InterPro" id="IPR013783">
    <property type="entry name" value="Ig-like_fold"/>
</dbReference>